<sequence length="203" mass="20868">MPAPPDPRPGSAFIWLISSVLFLSIAAGGGCLVVYMLQPDSPYATWLPFAGVAFVCLPWLFWVLTCFYRLISRAFGFRVGVAPSGGGGGGGAYKGGAYAAGGAGAGGGGPNAANAANNKVAIDEAHAGSVEPLVRSSPESEARRRAQFEAILALDDHDGHGSSEDQTTDMKKTSSLSARLSRCNDSSVASHESEMPLASSMAS</sequence>
<keyword evidence="2" id="KW-0812">Transmembrane</keyword>
<feature type="region of interest" description="Disordered" evidence="1">
    <location>
        <begin position="153"/>
        <end position="203"/>
    </location>
</feature>
<evidence type="ECO:0000256" key="1">
    <source>
        <dbReference type="SAM" id="MobiDB-lite"/>
    </source>
</evidence>
<dbReference type="Proteomes" id="UP000235220">
    <property type="component" value="Chromosome 10"/>
</dbReference>
<organism evidence="3 4">
    <name type="scientific">Juglans regia</name>
    <name type="common">English walnut</name>
    <dbReference type="NCBI Taxonomy" id="51240"/>
    <lineage>
        <taxon>Eukaryota</taxon>
        <taxon>Viridiplantae</taxon>
        <taxon>Streptophyta</taxon>
        <taxon>Embryophyta</taxon>
        <taxon>Tracheophyta</taxon>
        <taxon>Spermatophyta</taxon>
        <taxon>Magnoliopsida</taxon>
        <taxon>eudicotyledons</taxon>
        <taxon>Gunneridae</taxon>
        <taxon>Pentapetalae</taxon>
        <taxon>rosids</taxon>
        <taxon>fabids</taxon>
        <taxon>Fagales</taxon>
        <taxon>Juglandaceae</taxon>
        <taxon>Juglans</taxon>
    </lineage>
</organism>
<dbReference type="PANTHER" id="PTHR34964:SF1">
    <property type="entry name" value="MEMBRANE LIPOPROTEIN"/>
    <property type="match status" value="1"/>
</dbReference>
<dbReference type="OrthoDB" id="784693at2759"/>
<reference evidence="4" key="1">
    <citation type="submission" date="2025-08" db="UniProtKB">
        <authorList>
            <consortium name="RefSeq"/>
        </authorList>
    </citation>
    <scope>IDENTIFICATION</scope>
    <source>
        <tissue evidence="4">Leaves</tissue>
    </source>
</reference>
<dbReference type="GeneID" id="109018945"/>
<evidence type="ECO:0000256" key="2">
    <source>
        <dbReference type="SAM" id="Phobius"/>
    </source>
</evidence>
<accession>A0A2I4HKJ7</accession>
<keyword evidence="2" id="KW-1133">Transmembrane helix</keyword>
<dbReference type="PANTHER" id="PTHR34964">
    <property type="entry name" value="MEMBRANE LIPOPROTEIN-RELATED"/>
    <property type="match status" value="1"/>
</dbReference>
<name>A0A2I4HKJ7_JUGRE</name>
<dbReference type="RefSeq" id="XP_018856685.1">
    <property type="nucleotide sequence ID" value="XM_019001140.2"/>
</dbReference>
<dbReference type="KEGG" id="jre:109018945"/>
<dbReference type="Gramene" id="Jr10_09360_p1">
    <property type="protein sequence ID" value="cds.Jr10_09360_p1"/>
    <property type="gene ID" value="Jr10_09360"/>
</dbReference>
<feature type="transmembrane region" description="Helical" evidence="2">
    <location>
        <begin position="43"/>
        <end position="68"/>
    </location>
</feature>
<feature type="compositionally biased region" description="Basic and acidic residues" evidence="1">
    <location>
        <begin position="154"/>
        <end position="172"/>
    </location>
</feature>
<evidence type="ECO:0000313" key="3">
    <source>
        <dbReference type="Proteomes" id="UP000235220"/>
    </source>
</evidence>
<keyword evidence="2" id="KW-0472">Membrane</keyword>
<protein>
    <submittedName>
        <fullName evidence="4">Translation initiation factor IF-2-like</fullName>
    </submittedName>
</protein>
<proteinExistence type="predicted"/>
<dbReference type="AlphaFoldDB" id="A0A2I4HKJ7"/>
<keyword evidence="3" id="KW-1185">Reference proteome</keyword>
<evidence type="ECO:0000313" key="4">
    <source>
        <dbReference type="RefSeq" id="XP_018856685.1"/>
    </source>
</evidence>
<gene>
    <name evidence="4" type="primary">LOC109018945</name>
</gene>
<feature type="transmembrane region" description="Helical" evidence="2">
    <location>
        <begin position="12"/>
        <end position="37"/>
    </location>
</feature>
<feature type="compositionally biased region" description="Polar residues" evidence="1">
    <location>
        <begin position="173"/>
        <end position="190"/>
    </location>
</feature>